<evidence type="ECO:0000256" key="6">
    <source>
        <dbReference type="ARBA" id="ARBA00070228"/>
    </source>
</evidence>
<dbReference type="Proteomes" id="UP000216020">
    <property type="component" value="Unassembled WGS sequence"/>
</dbReference>
<comment type="function">
    <text evidence="5">Part of a binding-protein-dependent transport system for aliphatic sulfonates. Putative binding protein.</text>
</comment>
<dbReference type="InterPro" id="IPR010067">
    <property type="entry name" value="ABC_SsuA_sub-bd"/>
</dbReference>
<sequence>MVFAATRNTPAVQPPYIRAGGPQGAFAGPALSQPRRLPMKLNFKALIGPAIMAAILGANSGAAMAEDWPKVIRIGVQEADGLVALRASGQLEKALAPHGVKVEWLTFAYGPPLVEGINAGAVDLGTVGSTPPILAQAGSAPEVRYVAYSDPQKDGYGIVVAEKSSIHAVTDLRGKRVATAKGSQGNVFLLQALRDAGIKITEVGITFLSYSDARSAFERGDIDAWVVPDPRYADVELNNHARTVLRIGQISVPQYSFYIAARSFAERYPATLRVVFDQLDKQEKYALAHIDETATLLEQGTGVKAPIWKVAIPRAGWGTHYPLSAEVISAQQKSADLIFDNKLIPRPVEVSKAVVNIGHD</sequence>
<dbReference type="SUPFAM" id="SSF53850">
    <property type="entry name" value="Periplasmic binding protein-like II"/>
    <property type="match status" value="1"/>
</dbReference>
<evidence type="ECO:0000256" key="1">
    <source>
        <dbReference type="ARBA" id="ARBA00004418"/>
    </source>
</evidence>
<dbReference type="GO" id="GO:0042597">
    <property type="term" value="C:periplasmic space"/>
    <property type="evidence" value="ECO:0007669"/>
    <property type="project" value="UniProtKB-SubCell"/>
</dbReference>
<name>A0A261SBD0_9BORD</name>
<feature type="domain" description="Solute-binding protein family 3/N-terminal" evidence="7">
    <location>
        <begin position="71"/>
        <end position="289"/>
    </location>
</feature>
<comment type="subcellular location">
    <subcellularLocation>
        <location evidence="1">Periplasm</location>
    </subcellularLocation>
</comment>
<keyword evidence="3" id="KW-0813">Transport</keyword>
<comment type="caution">
    <text evidence="8">The sequence shown here is derived from an EMBL/GenBank/DDBJ whole genome shotgun (WGS) entry which is preliminary data.</text>
</comment>
<dbReference type="InterPro" id="IPR001638">
    <property type="entry name" value="Solute-binding_3/MltF_N"/>
</dbReference>
<evidence type="ECO:0000256" key="2">
    <source>
        <dbReference type="ARBA" id="ARBA00010742"/>
    </source>
</evidence>
<dbReference type="InterPro" id="IPR015168">
    <property type="entry name" value="SsuA/THI5"/>
</dbReference>
<dbReference type="Gene3D" id="3.40.190.10">
    <property type="entry name" value="Periplasmic binding protein-like II"/>
    <property type="match status" value="2"/>
</dbReference>
<dbReference type="PANTHER" id="PTHR30024">
    <property type="entry name" value="ALIPHATIC SULFONATES-BINDING PROTEIN-RELATED"/>
    <property type="match status" value="1"/>
</dbReference>
<evidence type="ECO:0000259" key="7">
    <source>
        <dbReference type="SMART" id="SM00062"/>
    </source>
</evidence>
<accession>A0A261SBD0</accession>
<evidence type="ECO:0000256" key="4">
    <source>
        <dbReference type="ARBA" id="ARBA00022729"/>
    </source>
</evidence>
<evidence type="ECO:0000256" key="3">
    <source>
        <dbReference type="ARBA" id="ARBA00022448"/>
    </source>
</evidence>
<keyword evidence="9" id="KW-1185">Reference proteome</keyword>
<evidence type="ECO:0000256" key="5">
    <source>
        <dbReference type="ARBA" id="ARBA00055538"/>
    </source>
</evidence>
<dbReference type="GO" id="GO:0016020">
    <property type="term" value="C:membrane"/>
    <property type="evidence" value="ECO:0007669"/>
    <property type="project" value="InterPro"/>
</dbReference>
<keyword evidence="4" id="KW-0732">Signal</keyword>
<dbReference type="NCBIfam" id="TIGR01728">
    <property type="entry name" value="SsuA_fam"/>
    <property type="match status" value="1"/>
</dbReference>
<dbReference type="PANTHER" id="PTHR30024:SF42">
    <property type="entry name" value="ALIPHATIC SULFONATES-BINDING PROTEIN-RELATED"/>
    <property type="match status" value="1"/>
</dbReference>
<reference evidence="9" key="1">
    <citation type="submission" date="2017-05" db="EMBL/GenBank/DDBJ databases">
        <title>Complete and WGS of Bordetella genogroups.</title>
        <authorList>
            <person name="Spilker T."/>
            <person name="Lipuma J."/>
        </authorList>
    </citation>
    <scope>NUCLEOTIDE SEQUENCE [LARGE SCALE GENOMIC DNA]</scope>
    <source>
        <strain evidence="9">AU16122</strain>
    </source>
</reference>
<dbReference type="Pfam" id="PF09084">
    <property type="entry name" value="NMT1"/>
    <property type="match status" value="1"/>
</dbReference>
<dbReference type="GO" id="GO:0042626">
    <property type="term" value="F:ATPase-coupled transmembrane transporter activity"/>
    <property type="evidence" value="ECO:0007669"/>
    <property type="project" value="InterPro"/>
</dbReference>
<protein>
    <recommendedName>
        <fullName evidence="6">Putative aliphatic sulfonates-binding protein</fullName>
    </recommendedName>
</protein>
<organism evidence="8 9">
    <name type="scientific">Bordetella genomosp. 10</name>
    <dbReference type="NCBI Taxonomy" id="1416804"/>
    <lineage>
        <taxon>Bacteria</taxon>
        <taxon>Pseudomonadati</taxon>
        <taxon>Pseudomonadota</taxon>
        <taxon>Betaproteobacteria</taxon>
        <taxon>Burkholderiales</taxon>
        <taxon>Alcaligenaceae</taxon>
        <taxon>Bordetella</taxon>
    </lineage>
</organism>
<dbReference type="FunFam" id="3.40.190.10:FF:000050">
    <property type="entry name" value="Sulfonate ABC transporter substrate-binding protein"/>
    <property type="match status" value="1"/>
</dbReference>
<evidence type="ECO:0000313" key="8">
    <source>
        <dbReference type="EMBL" id="OZI34666.1"/>
    </source>
</evidence>
<dbReference type="EMBL" id="NEVM01000002">
    <property type="protein sequence ID" value="OZI34666.1"/>
    <property type="molecule type" value="Genomic_DNA"/>
</dbReference>
<comment type="similarity">
    <text evidence="2">Belongs to the bacterial solute-binding protein SsuA/TauA family.</text>
</comment>
<proteinExistence type="inferred from homology"/>
<dbReference type="AlphaFoldDB" id="A0A261SBD0"/>
<dbReference type="SMART" id="SM00062">
    <property type="entry name" value="PBPb"/>
    <property type="match status" value="1"/>
</dbReference>
<evidence type="ECO:0000313" key="9">
    <source>
        <dbReference type="Proteomes" id="UP000216020"/>
    </source>
</evidence>
<gene>
    <name evidence="8" type="ORF">CAL29_14340</name>
</gene>